<proteinExistence type="predicted"/>
<organism evidence="2 3">
    <name type="scientific">Paenibacillus hodogayensis</name>
    <dbReference type="NCBI Taxonomy" id="279208"/>
    <lineage>
        <taxon>Bacteria</taxon>
        <taxon>Bacillati</taxon>
        <taxon>Bacillota</taxon>
        <taxon>Bacilli</taxon>
        <taxon>Bacillales</taxon>
        <taxon>Paenibacillaceae</taxon>
        <taxon>Paenibacillus</taxon>
    </lineage>
</organism>
<evidence type="ECO:0000313" key="3">
    <source>
        <dbReference type="Proteomes" id="UP001589619"/>
    </source>
</evidence>
<feature type="transmembrane region" description="Helical" evidence="1">
    <location>
        <begin position="7"/>
        <end position="25"/>
    </location>
</feature>
<sequence>MIRYTKHLFILILSIFIVILILTSLPQNNTILSKEDREFYRSGPVNFILQSQNIDKSYPLLSTEIDAVYDIYNLYYLKQIKDRLNTPIKSDELEDTYNFIVNNKENILFPEKRNDNISTLYFFTSIFKDYIEKDIETKEEIIHYILELKLPNGSFSYSKNNIEEILANEKTQYLSTYMAVFVLRDLGYLTPINETNEWVKVKLSKLDKYNYTTTGHLFLALQTAKLLNVEFDEPKIIEKLENMASEIARFTNNDDALLLLVIDPLIDFKNIYPQANINLNIYKEKIEKLQLDNGFFKIDSQSEENILATFIALKYFDTIHFSLKTKREELLSKIEKYKLSPYYLYYQKKPGTLEATYFSNKIKNLVNPNDKTNYDSFLSKINANELGSAQMFYYLSLNQASFDKERIKQLVISHLEKNISNKSYMEIHYNILSLKILDQPLPDDKLIAISNMITTNLSNQNLSSPESAPYLAFYRLLLSEAIGQPYESSQQDKNFLKTIFENPTNLYESNYSVEFYFLFYELLIKYFKDLKTTQLEKLIEESRNEYGFVRTGIGDPSSTSYGLTFKTLYYFGK</sequence>
<dbReference type="RefSeq" id="WP_344904645.1">
    <property type="nucleotide sequence ID" value="NZ_BAAAYO010000002.1"/>
</dbReference>
<evidence type="ECO:0000313" key="2">
    <source>
        <dbReference type="EMBL" id="MFB9750657.1"/>
    </source>
</evidence>
<evidence type="ECO:0000256" key="1">
    <source>
        <dbReference type="SAM" id="Phobius"/>
    </source>
</evidence>
<comment type="caution">
    <text evidence="2">The sequence shown here is derived from an EMBL/GenBank/DDBJ whole genome shotgun (WGS) entry which is preliminary data.</text>
</comment>
<dbReference type="Proteomes" id="UP001589619">
    <property type="component" value="Unassembled WGS sequence"/>
</dbReference>
<dbReference type="SUPFAM" id="SSF48239">
    <property type="entry name" value="Terpenoid cyclases/Protein prenyltransferases"/>
    <property type="match status" value="2"/>
</dbReference>
<keyword evidence="1" id="KW-1133">Transmembrane helix</keyword>
<dbReference type="EMBL" id="JBHMAG010000004">
    <property type="protein sequence ID" value="MFB9750657.1"/>
    <property type="molecule type" value="Genomic_DNA"/>
</dbReference>
<accession>A0ABV5VQW5</accession>
<dbReference type="InterPro" id="IPR008930">
    <property type="entry name" value="Terpenoid_cyclase/PrenylTrfase"/>
</dbReference>
<reference evidence="2 3" key="1">
    <citation type="submission" date="2024-09" db="EMBL/GenBank/DDBJ databases">
        <authorList>
            <person name="Sun Q."/>
            <person name="Mori K."/>
        </authorList>
    </citation>
    <scope>NUCLEOTIDE SEQUENCE [LARGE SCALE GENOMIC DNA]</scope>
    <source>
        <strain evidence="2 3">JCM 12520</strain>
    </source>
</reference>
<name>A0ABV5VQW5_9BACL</name>
<keyword evidence="1" id="KW-0812">Transmembrane</keyword>
<keyword evidence="3" id="KW-1185">Reference proteome</keyword>
<protein>
    <submittedName>
        <fullName evidence="2">Uncharacterized protein</fullName>
    </submittedName>
</protein>
<gene>
    <name evidence="2" type="ORF">ACFFNY_03645</name>
</gene>
<keyword evidence="1" id="KW-0472">Membrane</keyword>